<dbReference type="AlphaFoldDB" id="A0A7R9K6Z9"/>
<protein>
    <submittedName>
        <fullName evidence="1">Uncharacterized protein</fullName>
    </submittedName>
</protein>
<accession>A0A7R9K6Z9</accession>
<sequence length="110" mass="12257">MTTHIGEQAGKGVCLIFSGLLGRRSLFKSNKKYETWSVRVPLLVQSLFSSATGRQKLRTYIMGDLSARDIEIRFIESLRRGQKGGGAPNLEDQAQHCPVVLDKLRPNTVL</sequence>
<reference evidence="1" key="1">
    <citation type="submission" date="2020-11" db="EMBL/GenBank/DDBJ databases">
        <authorList>
            <person name="Tran Van P."/>
        </authorList>
    </citation>
    <scope>NUCLEOTIDE SEQUENCE</scope>
</reference>
<gene>
    <name evidence="1" type="ORF">TGEB3V08_LOCUS10277</name>
</gene>
<organism evidence="1">
    <name type="scientific">Timema genevievae</name>
    <name type="common">Walking stick</name>
    <dbReference type="NCBI Taxonomy" id="629358"/>
    <lineage>
        <taxon>Eukaryota</taxon>
        <taxon>Metazoa</taxon>
        <taxon>Ecdysozoa</taxon>
        <taxon>Arthropoda</taxon>
        <taxon>Hexapoda</taxon>
        <taxon>Insecta</taxon>
        <taxon>Pterygota</taxon>
        <taxon>Neoptera</taxon>
        <taxon>Polyneoptera</taxon>
        <taxon>Phasmatodea</taxon>
        <taxon>Timematodea</taxon>
        <taxon>Timematoidea</taxon>
        <taxon>Timematidae</taxon>
        <taxon>Timema</taxon>
    </lineage>
</organism>
<evidence type="ECO:0000313" key="1">
    <source>
        <dbReference type="EMBL" id="CAD7607946.1"/>
    </source>
</evidence>
<proteinExistence type="predicted"/>
<dbReference type="EMBL" id="OE845656">
    <property type="protein sequence ID" value="CAD7607946.1"/>
    <property type="molecule type" value="Genomic_DNA"/>
</dbReference>
<name>A0A7R9K6Z9_TIMGE</name>